<dbReference type="PANTHER" id="PTHR47869:SF2">
    <property type="entry name" value="OS03G0410700 PROTEIN"/>
    <property type="match status" value="1"/>
</dbReference>
<evidence type="ECO:0000313" key="4">
    <source>
        <dbReference type="Proteomes" id="UP000247498"/>
    </source>
</evidence>
<evidence type="ECO:0000259" key="2">
    <source>
        <dbReference type="Pfam" id="PF13460"/>
    </source>
</evidence>
<gene>
    <name evidence="3" type="ORF">Rsub_11185</name>
</gene>
<dbReference type="SUPFAM" id="SSF51735">
    <property type="entry name" value="NAD(P)-binding Rossmann-fold domains"/>
    <property type="match status" value="1"/>
</dbReference>
<name>A0A2V0PLD2_9CHLO</name>
<dbReference type="PANTHER" id="PTHR47869">
    <property type="entry name" value="OS03G0410700 PROTEIN"/>
    <property type="match status" value="1"/>
</dbReference>
<dbReference type="STRING" id="307507.A0A2V0PLD2"/>
<dbReference type="InterPro" id="IPR036291">
    <property type="entry name" value="NAD(P)-bd_dom_sf"/>
</dbReference>
<comment type="caution">
    <text evidence="3">The sequence shown here is derived from an EMBL/GenBank/DDBJ whole genome shotgun (WGS) entry which is preliminary data.</text>
</comment>
<feature type="region of interest" description="Disordered" evidence="1">
    <location>
        <begin position="1"/>
        <end position="20"/>
    </location>
</feature>
<dbReference type="InterPro" id="IPR016040">
    <property type="entry name" value="NAD(P)-bd_dom"/>
</dbReference>
<dbReference type="Proteomes" id="UP000247498">
    <property type="component" value="Unassembled WGS sequence"/>
</dbReference>
<accession>A0A2V0PLD2</accession>
<dbReference type="EMBL" id="BDRX01000109">
    <property type="protein sequence ID" value="GBF97835.1"/>
    <property type="molecule type" value="Genomic_DNA"/>
</dbReference>
<proteinExistence type="predicted"/>
<feature type="domain" description="NAD(P)-binding" evidence="2">
    <location>
        <begin position="110"/>
        <end position="279"/>
    </location>
</feature>
<dbReference type="FunCoup" id="A0A2V0PLD2">
    <property type="interactions" value="604"/>
</dbReference>
<sequence>MLHARGCPAGAVRGNALPSHGLCPARASVSQRRSVRAASEPPQRGVRGLEDFVLGGPKLRKWYGQEDGPARPRDGGGAADEPQQQEAGGGGGGDAGPRDVVLVTDGESTMGEMVVLQLILARAKVRMVANDVTAAKAGYGPYVEPVSPDVGGGGGLARALRGVRCVVALGRLGKLLPAAKEAGVEHIVLLSTAGMPQPGGLAALFGGGAGDAALREPAREQAVAASGLPYIIVKAGPFSEAPGGASALAFSAAAAGGGGGGGGGGVSREDVACVVARLVLDVPLPAGAAATVVVSSAGPGAPPADWTAALQPLVAA</sequence>
<dbReference type="Gene3D" id="3.40.50.720">
    <property type="entry name" value="NAD(P)-binding Rossmann-like Domain"/>
    <property type="match status" value="1"/>
</dbReference>
<dbReference type="OrthoDB" id="537054at2759"/>
<dbReference type="AlphaFoldDB" id="A0A2V0PLD2"/>
<feature type="region of interest" description="Disordered" evidence="1">
    <location>
        <begin position="28"/>
        <end position="101"/>
    </location>
</feature>
<dbReference type="Pfam" id="PF13460">
    <property type="entry name" value="NAD_binding_10"/>
    <property type="match status" value="1"/>
</dbReference>
<dbReference type="InParanoid" id="A0A2V0PLD2"/>
<reference evidence="3 4" key="1">
    <citation type="journal article" date="2018" name="Sci. Rep.">
        <title>Raphidocelis subcapitata (=Pseudokirchneriella subcapitata) provides an insight into genome evolution and environmental adaptations in the Sphaeropleales.</title>
        <authorList>
            <person name="Suzuki S."/>
            <person name="Yamaguchi H."/>
            <person name="Nakajima N."/>
            <person name="Kawachi M."/>
        </authorList>
    </citation>
    <scope>NUCLEOTIDE SEQUENCE [LARGE SCALE GENOMIC DNA]</scope>
    <source>
        <strain evidence="3 4">NIES-35</strain>
    </source>
</reference>
<feature type="compositionally biased region" description="Low complexity" evidence="1">
    <location>
        <begin position="28"/>
        <end position="39"/>
    </location>
</feature>
<evidence type="ECO:0000313" key="3">
    <source>
        <dbReference type="EMBL" id="GBF97835.1"/>
    </source>
</evidence>
<organism evidence="3 4">
    <name type="scientific">Raphidocelis subcapitata</name>
    <dbReference type="NCBI Taxonomy" id="307507"/>
    <lineage>
        <taxon>Eukaryota</taxon>
        <taxon>Viridiplantae</taxon>
        <taxon>Chlorophyta</taxon>
        <taxon>core chlorophytes</taxon>
        <taxon>Chlorophyceae</taxon>
        <taxon>CS clade</taxon>
        <taxon>Sphaeropleales</taxon>
        <taxon>Selenastraceae</taxon>
        <taxon>Raphidocelis</taxon>
    </lineage>
</organism>
<protein>
    <submittedName>
        <fullName evidence="3">DNA excision repair protein</fullName>
    </submittedName>
</protein>
<keyword evidence="4" id="KW-1185">Reference proteome</keyword>
<evidence type="ECO:0000256" key="1">
    <source>
        <dbReference type="SAM" id="MobiDB-lite"/>
    </source>
</evidence>